<evidence type="ECO:0000313" key="3">
    <source>
        <dbReference type="EMBL" id="PEJ24332.1"/>
    </source>
</evidence>
<reference evidence="3 4" key="1">
    <citation type="submission" date="2017-09" db="EMBL/GenBank/DDBJ databases">
        <title>Large-scale bioinformatics analysis of Bacillus genomes uncovers conserved roles of natural products in bacterial physiology.</title>
        <authorList>
            <consortium name="Agbiome Team Llc"/>
            <person name="Bleich R.M."/>
            <person name="Kirk G.J."/>
            <person name="Santa Maria K.C."/>
            <person name="Allen S.E."/>
            <person name="Farag S."/>
            <person name="Shank E.A."/>
            <person name="Bowers A."/>
        </authorList>
    </citation>
    <scope>NUCLEOTIDE SEQUENCE [LARGE SCALE GENOMIC DNA]</scope>
    <source>
        <strain evidence="3 4">AFS003229</strain>
    </source>
</reference>
<keyword evidence="1" id="KW-1133">Transmembrane helix</keyword>
<sequence>MIYLGILGTAAIGFLIKGAYKTSLAKMDFVISIITWVGLFGYITKTSILTPLVWKFVFVGSLLWDIIFSFISKDYNSDKKAEELPDSISKLLTAITLVVCLGPLYYGLFKYAF</sequence>
<feature type="transmembrane region" description="Helical" evidence="1">
    <location>
        <begin position="29"/>
        <end position="45"/>
    </location>
</feature>
<reference evidence="2 5" key="2">
    <citation type="submission" date="2018-07" db="EMBL/GenBank/DDBJ databases">
        <title>The molecular basis for the intramolecular migration of carboxyl group in the catabolism of para-hydroxybenzoate via gentisate.</title>
        <authorList>
            <person name="Zhao H."/>
            <person name="Xu Y."/>
            <person name="Lin S."/>
            <person name="Spain J.C."/>
            <person name="Zhou N.-Y."/>
        </authorList>
    </citation>
    <scope>NUCLEOTIDE SEQUENCE [LARGE SCALE GENOMIC DNA]</scope>
    <source>
        <strain evidence="2 5">PHB-7a</strain>
    </source>
</reference>
<dbReference type="Proteomes" id="UP000260457">
    <property type="component" value="Chromosome"/>
</dbReference>
<proteinExistence type="predicted"/>
<dbReference type="EMBL" id="NUEQ01000133">
    <property type="protein sequence ID" value="PEJ24332.1"/>
    <property type="molecule type" value="Genomic_DNA"/>
</dbReference>
<evidence type="ECO:0000313" key="5">
    <source>
        <dbReference type="Proteomes" id="UP000260457"/>
    </source>
</evidence>
<evidence type="ECO:0000313" key="4">
    <source>
        <dbReference type="Proteomes" id="UP000220106"/>
    </source>
</evidence>
<keyword evidence="1" id="KW-0472">Membrane</keyword>
<keyword evidence="1" id="KW-0812">Transmembrane</keyword>
<keyword evidence="5" id="KW-1185">Reference proteome</keyword>
<protein>
    <submittedName>
        <fullName evidence="3">Uncharacterized protein</fullName>
    </submittedName>
</protein>
<evidence type="ECO:0000313" key="2">
    <source>
        <dbReference type="EMBL" id="AXN41712.1"/>
    </source>
</evidence>
<organism evidence="3 4">
    <name type="scientific">Peribacillus butanolivorans</name>
    <dbReference type="NCBI Taxonomy" id="421767"/>
    <lineage>
        <taxon>Bacteria</taxon>
        <taxon>Bacillati</taxon>
        <taxon>Bacillota</taxon>
        <taxon>Bacilli</taxon>
        <taxon>Bacillales</taxon>
        <taxon>Bacillaceae</taxon>
        <taxon>Peribacillus</taxon>
    </lineage>
</organism>
<dbReference type="KEGG" id="pbut:DTO10_08980"/>
<feature type="transmembrane region" description="Helical" evidence="1">
    <location>
        <begin position="91"/>
        <end position="109"/>
    </location>
</feature>
<dbReference type="EMBL" id="CP030926">
    <property type="protein sequence ID" value="AXN41712.1"/>
    <property type="molecule type" value="Genomic_DNA"/>
</dbReference>
<name>A0AAX0RQ92_9BACI</name>
<accession>A0AAX0RQ92</accession>
<gene>
    <name evidence="3" type="ORF">CN689_27295</name>
    <name evidence="2" type="ORF">DTO10_08980</name>
</gene>
<evidence type="ECO:0000256" key="1">
    <source>
        <dbReference type="SAM" id="Phobius"/>
    </source>
</evidence>
<feature type="transmembrane region" description="Helical" evidence="1">
    <location>
        <begin position="52"/>
        <end position="71"/>
    </location>
</feature>
<dbReference type="AlphaFoldDB" id="A0AAX0RQ92"/>
<dbReference type="Proteomes" id="UP000220106">
    <property type="component" value="Unassembled WGS sequence"/>
</dbReference>